<dbReference type="Proteomes" id="UP001302602">
    <property type="component" value="Unassembled WGS sequence"/>
</dbReference>
<evidence type="ECO:0000313" key="1">
    <source>
        <dbReference type="EMBL" id="KAK4118609.1"/>
    </source>
</evidence>
<sequence length="67" mass="7326">MEMHFQRQDPVPCSRGCGRGCEPTTSDPRGSVLGWLAHAVVASLLPSLHPNPRISFLSAFSSFFLLL</sequence>
<reference evidence="1" key="1">
    <citation type="journal article" date="2023" name="Mol. Phylogenet. Evol.">
        <title>Genome-scale phylogeny and comparative genomics of the fungal order Sordariales.</title>
        <authorList>
            <person name="Hensen N."/>
            <person name="Bonometti L."/>
            <person name="Westerberg I."/>
            <person name="Brannstrom I.O."/>
            <person name="Guillou S."/>
            <person name="Cros-Aarteil S."/>
            <person name="Calhoun S."/>
            <person name="Haridas S."/>
            <person name="Kuo A."/>
            <person name="Mondo S."/>
            <person name="Pangilinan J."/>
            <person name="Riley R."/>
            <person name="LaButti K."/>
            <person name="Andreopoulos B."/>
            <person name="Lipzen A."/>
            <person name="Chen C."/>
            <person name="Yan M."/>
            <person name="Daum C."/>
            <person name="Ng V."/>
            <person name="Clum A."/>
            <person name="Steindorff A."/>
            <person name="Ohm R.A."/>
            <person name="Martin F."/>
            <person name="Silar P."/>
            <person name="Natvig D.O."/>
            <person name="Lalanne C."/>
            <person name="Gautier V."/>
            <person name="Ament-Velasquez S.L."/>
            <person name="Kruys A."/>
            <person name="Hutchinson M.I."/>
            <person name="Powell A.J."/>
            <person name="Barry K."/>
            <person name="Miller A.N."/>
            <person name="Grigoriev I.V."/>
            <person name="Debuchy R."/>
            <person name="Gladieux P."/>
            <person name="Hiltunen Thoren M."/>
            <person name="Johannesson H."/>
        </authorList>
    </citation>
    <scope>NUCLEOTIDE SEQUENCE</scope>
    <source>
        <strain evidence="1">CBS 731.68</strain>
    </source>
</reference>
<keyword evidence="2" id="KW-1185">Reference proteome</keyword>
<comment type="caution">
    <text evidence="1">The sequence shown here is derived from an EMBL/GenBank/DDBJ whole genome shotgun (WGS) entry which is preliminary data.</text>
</comment>
<feature type="non-terminal residue" evidence="1">
    <location>
        <position position="67"/>
    </location>
</feature>
<organism evidence="1 2">
    <name type="scientific">Parathielavia appendiculata</name>
    <dbReference type="NCBI Taxonomy" id="2587402"/>
    <lineage>
        <taxon>Eukaryota</taxon>
        <taxon>Fungi</taxon>
        <taxon>Dikarya</taxon>
        <taxon>Ascomycota</taxon>
        <taxon>Pezizomycotina</taxon>
        <taxon>Sordariomycetes</taxon>
        <taxon>Sordariomycetidae</taxon>
        <taxon>Sordariales</taxon>
        <taxon>Chaetomiaceae</taxon>
        <taxon>Parathielavia</taxon>
    </lineage>
</organism>
<gene>
    <name evidence="1" type="ORF">N657DRAFT_651079</name>
</gene>
<reference evidence="1" key="2">
    <citation type="submission" date="2023-05" db="EMBL/GenBank/DDBJ databases">
        <authorList>
            <consortium name="Lawrence Berkeley National Laboratory"/>
            <person name="Steindorff A."/>
            <person name="Hensen N."/>
            <person name="Bonometti L."/>
            <person name="Westerberg I."/>
            <person name="Brannstrom I.O."/>
            <person name="Guillou S."/>
            <person name="Cros-Aarteil S."/>
            <person name="Calhoun S."/>
            <person name="Haridas S."/>
            <person name="Kuo A."/>
            <person name="Mondo S."/>
            <person name="Pangilinan J."/>
            <person name="Riley R."/>
            <person name="Labutti K."/>
            <person name="Andreopoulos B."/>
            <person name="Lipzen A."/>
            <person name="Chen C."/>
            <person name="Yanf M."/>
            <person name="Daum C."/>
            <person name="Ng V."/>
            <person name="Clum A."/>
            <person name="Ohm R."/>
            <person name="Martin F."/>
            <person name="Silar P."/>
            <person name="Natvig D."/>
            <person name="Lalanne C."/>
            <person name="Gautier V."/>
            <person name="Ament-Velasquez S.L."/>
            <person name="Kruys A."/>
            <person name="Hutchinson M.I."/>
            <person name="Powell A.J."/>
            <person name="Barry K."/>
            <person name="Miller A.N."/>
            <person name="Grigoriev I.V."/>
            <person name="Debuchy R."/>
            <person name="Gladieux P."/>
            <person name="Thoren M.H."/>
            <person name="Johannesson H."/>
        </authorList>
    </citation>
    <scope>NUCLEOTIDE SEQUENCE</scope>
    <source>
        <strain evidence="1">CBS 731.68</strain>
    </source>
</reference>
<dbReference type="EMBL" id="MU853263">
    <property type="protein sequence ID" value="KAK4118609.1"/>
    <property type="molecule type" value="Genomic_DNA"/>
</dbReference>
<protein>
    <submittedName>
        <fullName evidence="1">Uncharacterized protein</fullName>
    </submittedName>
</protein>
<name>A0AAN6TQ94_9PEZI</name>
<dbReference type="AlphaFoldDB" id="A0AAN6TQ94"/>
<accession>A0AAN6TQ94</accession>
<dbReference type="RefSeq" id="XP_062642382.1">
    <property type="nucleotide sequence ID" value="XM_062794085.1"/>
</dbReference>
<proteinExistence type="predicted"/>
<evidence type="ECO:0000313" key="2">
    <source>
        <dbReference type="Proteomes" id="UP001302602"/>
    </source>
</evidence>
<dbReference type="GeneID" id="87830854"/>